<gene>
    <name evidence="1" type="ORF">HERIO_2163</name>
</gene>
<proteinExistence type="predicted"/>
<reference evidence="1 2" key="1">
    <citation type="journal article" date="2017" name="Environ. Microbiol.">
        <title>Decay of the glycolytic pathway and adaptation to intranuclear parasitism within Enterocytozoonidae microsporidia.</title>
        <authorList>
            <person name="Wiredu Boakye D."/>
            <person name="Jaroenlak P."/>
            <person name="Prachumwat A."/>
            <person name="Williams T.A."/>
            <person name="Bateman K.S."/>
            <person name="Itsathitphaisarn O."/>
            <person name="Sritunyalucksana K."/>
            <person name="Paszkiewicz K.H."/>
            <person name="Moore K.A."/>
            <person name="Stentiford G.D."/>
            <person name="Williams B.A."/>
        </authorList>
    </citation>
    <scope>NUCLEOTIDE SEQUENCE [LARGE SCALE GENOMIC DNA]</scope>
    <source>
        <strain evidence="1 2">GB1</strain>
    </source>
</reference>
<accession>A0A1X0Q7U9</accession>
<dbReference type="EMBL" id="LVKB01000169">
    <property type="protein sequence ID" value="ORD95851.1"/>
    <property type="molecule type" value="Genomic_DNA"/>
</dbReference>
<sequence length="70" mass="8381">MHDKILSIFNTAINLENQTQNDITNNMEINIIHLKFEMIFMNLIVEFFIDYPDSCIQFIYDFTDIETIDD</sequence>
<dbReference type="VEuPathDB" id="MicrosporidiaDB:HERIO_2163"/>
<evidence type="ECO:0000313" key="2">
    <source>
        <dbReference type="Proteomes" id="UP000192356"/>
    </source>
</evidence>
<organism evidence="1 2">
    <name type="scientific">Hepatospora eriocheir</name>
    <dbReference type="NCBI Taxonomy" id="1081669"/>
    <lineage>
        <taxon>Eukaryota</taxon>
        <taxon>Fungi</taxon>
        <taxon>Fungi incertae sedis</taxon>
        <taxon>Microsporidia</taxon>
        <taxon>Hepatosporidae</taxon>
        <taxon>Hepatospora</taxon>
    </lineage>
</organism>
<protein>
    <submittedName>
        <fullName evidence="1">Uncharacterized protein</fullName>
    </submittedName>
</protein>
<dbReference type="AlphaFoldDB" id="A0A1X0Q7U9"/>
<name>A0A1X0Q7U9_9MICR</name>
<comment type="caution">
    <text evidence="1">The sequence shown here is derived from an EMBL/GenBank/DDBJ whole genome shotgun (WGS) entry which is preliminary data.</text>
</comment>
<dbReference type="Proteomes" id="UP000192356">
    <property type="component" value="Unassembled WGS sequence"/>
</dbReference>
<keyword evidence="2" id="KW-1185">Reference proteome</keyword>
<evidence type="ECO:0000313" key="1">
    <source>
        <dbReference type="EMBL" id="ORD95851.1"/>
    </source>
</evidence>